<dbReference type="Gene3D" id="3.60.10.10">
    <property type="entry name" value="Endonuclease/exonuclease/phosphatase"/>
    <property type="match status" value="1"/>
</dbReference>
<dbReference type="EMBL" id="BQNB010013698">
    <property type="protein sequence ID" value="GJT19196.1"/>
    <property type="molecule type" value="Genomic_DNA"/>
</dbReference>
<dbReference type="GO" id="GO:0003964">
    <property type="term" value="F:RNA-directed DNA polymerase activity"/>
    <property type="evidence" value="ECO:0007669"/>
    <property type="project" value="UniProtKB-KW"/>
</dbReference>
<sequence>MENMEFRCVRSCWGNYAFDYIHSNSVGNSGGILCAWDPNSFRKSNYTISDFFVIIRGVWLKNGIDLLIIAVYAPHDPRDKRMLWDYLVHTINQWDGEVVIMGDFNEVRHKSDRFGSIFNAQGADEFNSFIANAGLEEVPLGGSAFTWCHKSATKMSKLDRFLISENLFITCPHITATTLERYLSDHRPILLRESSNDYGPVPFRFFHHWIELEGFNNFVVDTWKTAPGDASNGMRNMMCKLKFIKLKIREWIKSNRHSRKGMREKYKEELRTLDDDIDNGNGSDTVVNKRMEVINDLQHIDKLNAMDMAQKTKIKWSVEGDENSRFFHGLLNKKQNQLNIQGVMVDGV</sequence>
<dbReference type="InterPro" id="IPR036691">
    <property type="entry name" value="Endo/exonu/phosph_ase_sf"/>
</dbReference>
<proteinExistence type="predicted"/>
<gene>
    <name evidence="2" type="ORF">Tco_0877902</name>
</gene>
<keyword evidence="3" id="KW-1185">Reference proteome</keyword>
<keyword evidence="2" id="KW-0695">RNA-directed DNA polymerase</keyword>
<dbReference type="Proteomes" id="UP001151760">
    <property type="component" value="Unassembled WGS sequence"/>
</dbReference>
<comment type="caution">
    <text evidence="2">The sequence shown here is derived from an EMBL/GenBank/DDBJ whole genome shotgun (WGS) entry which is preliminary data.</text>
</comment>
<evidence type="ECO:0000313" key="3">
    <source>
        <dbReference type="Proteomes" id="UP001151760"/>
    </source>
</evidence>
<reference evidence="2" key="1">
    <citation type="journal article" date="2022" name="Int. J. Mol. Sci.">
        <title>Draft Genome of Tanacetum Coccineum: Genomic Comparison of Closely Related Tanacetum-Family Plants.</title>
        <authorList>
            <person name="Yamashiro T."/>
            <person name="Shiraishi A."/>
            <person name="Nakayama K."/>
            <person name="Satake H."/>
        </authorList>
    </citation>
    <scope>NUCLEOTIDE SEQUENCE</scope>
</reference>
<dbReference type="InterPro" id="IPR005135">
    <property type="entry name" value="Endo/exonuclease/phosphatase"/>
</dbReference>
<dbReference type="SUPFAM" id="SSF56219">
    <property type="entry name" value="DNase I-like"/>
    <property type="match status" value="1"/>
</dbReference>
<protein>
    <submittedName>
        <fullName evidence="2">RNA-directed DNA polymerase, eukaryota</fullName>
    </submittedName>
</protein>
<keyword evidence="2" id="KW-0808">Transferase</keyword>
<keyword evidence="2" id="KW-0548">Nucleotidyltransferase</keyword>
<evidence type="ECO:0000313" key="2">
    <source>
        <dbReference type="EMBL" id="GJT19196.1"/>
    </source>
</evidence>
<reference evidence="2" key="2">
    <citation type="submission" date="2022-01" db="EMBL/GenBank/DDBJ databases">
        <authorList>
            <person name="Yamashiro T."/>
            <person name="Shiraishi A."/>
            <person name="Satake H."/>
            <person name="Nakayama K."/>
        </authorList>
    </citation>
    <scope>NUCLEOTIDE SEQUENCE</scope>
</reference>
<accession>A0ABQ5BWT4</accession>
<evidence type="ECO:0000259" key="1">
    <source>
        <dbReference type="Pfam" id="PF14529"/>
    </source>
</evidence>
<dbReference type="PANTHER" id="PTHR33710:SF64">
    <property type="entry name" value="ENDONUCLEASE_EXONUCLEASE_PHOSPHATASE DOMAIN-CONTAINING PROTEIN"/>
    <property type="match status" value="1"/>
</dbReference>
<organism evidence="2 3">
    <name type="scientific">Tanacetum coccineum</name>
    <dbReference type="NCBI Taxonomy" id="301880"/>
    <lineage>
        <taxon>Eukaryota</taxon>
        <taxon>Viridiplantae</taxon>
        <taxon>Streptophyta</taxon>
        <taxon>Embryophyta</taxon>
        <taxon>Tracheophyta</taxon>
        <taxon>Spermatophyta</taxon>
        <taxon>Magnoliopsida</taxon>
        <taxon>eudicotyledons</taxon>
        <taxon>Gunneridae</taxon>
        <taxon>Pentapetalae</taxon>
        <taxon>asterids</taxon>
        <taxon>campanulids</taxon>
        <taxon>Asterales</taxon>
        <taxon>Asteraceae</taxon>
        <taxon>Asteroideae</taxon>
        <taxon>Anthemideae</taxon>
        <taxon>Anthemidinae</taxon>
        <taxon>Tanacetum</taxon>
    </lineage>
</organism>
<dbReference type="PANTHER" id="PTHR33710">
    <property type="entry name" value="BNAC02G09200D PROTEIN"/>
    <property type="match status" value="1"/>
</dbReference>
<feature type="domain" description="Endonuclease/exonuclease/phosphatase" evidence="1">
    <location>
        <begin position="67"/>
        <end position="189"/>
    </location>
</feature>
<dbReference type="Pfam" id="PF14529">
    <property type="entry name" value="Exo_endo_phos_2"/>
    <property type="match status" value="1"/>
</dbReference>
<name>A0ABQ5BWT4_9ASTR</name>